<dbReference type="EMBL" id="JBHTIU010000039">
    <property type="protein sequence ID" value="MFD0870147.1"/>
    <property type="molecule type" value="Genomic_DNA"/>
</dbReference>
<dbReference type="NCBIfam" id="TIGR02135">
    <property type="entry name" value="phoU_full"/>
    <property type="match status" value="1"/>
</dbReference>
<evidence type="ECO:0000256" key="2">
    <source>
        <dbReference type="SAM" id="Coils"/>
    </source>
</evidence>
<comment type="function">
    <text evidence="1">Plays a role in the regulation of phosphate uptake.</text>
</comment>
<name>A0ABW3D9J8_9BACL</name>
<dbReference type="Gene3D" id="1.20.58.220">
    <property type="entry name" value="Phosphate transport system protein phou homolog 2, domain 2"/>
    <property type="match status" value="1"/>
</dbReference>
<dbReference type="Pfam" id="PF01895">
    <property type="entry name" value="PhoU"/>
    <property type="match status" value="2"/>
</dbReference>
<comment type="subunit">
    <text evidence="1">Homodimer.</text>
</comment>
<comment type="similarity">
    <text evidence="1">Belongs to the PhoU family.</text>
</comment>
<dbReference type="PANTHER" id="PTHR42930">
    <property type="entry name" value="PHOSPHATE-SPECIFIC TRANSPORT SYSTEM ACCESSORY PROTEIN PHOU"/>
    <property type="match status" value="1"/>
</dbReference>
<evidence type="ECO:0000313" key="4">
    <source>
        <dbReference type="EMBL" id="MFD0870147.1"/>
    </source>
</evidence>
<feature type="domain" description="PhoU" evidence="3">
    <location>
        <begin position="18"/>
        <end position="105"/>
    </location>
</feature>
<organism evidence="4 5">
    <name type="scientific">Paenibacillus residui</name>
    <dbReference type="NCBI Taxonomy" id="629724"/>
    <lineage>
        <taxon>Bacteria</taxon>
        <taxon>Bacillati</taxon>
        <taxon>Bacillota</taxon>
        <taxon>Bacilli</taxon>
        <taxon>Bacillales</taxon>
        <taxon>Paenibacillaceae</taxon>
        <taxon>Paenibacillus</taxon>
    </lineage>
</organism>
<dbReference type="RefSeq" id="WP_144932134.1">
    <property type="nucleotide sequence ID" value="NZ_JBHTIU010000039.1"/>
</dbReference>
<comment type="caution">
    <text evidence="4">The sequence shown here is derived from an EMBL/GenBank/DDBJ whole genome shotgun (WGS) entry which is preliminary data.</text>
</comment>
<dbReference type="PANTHER" id="PTHR42930:SF3">
    <property type="entry name" value="PHOSPHATE-SPECIFIC TRANSPORT SYSTEM ACCESSORY PROTEIN PHOU"/>
    <property type="match status" value="1"/>
</dbReference>
<evidence type="ECO:0000256" key="1">
    <source>
        <dbReference type="PIRNR" id="PIRNR003107"/>
    </source>
</evidence>
<dbReference type="InterPro" id="IPR028366">
    <property type="entry name" value="PhoU"/>
</dbReference>
<sequence length="219" mass="24862">MDTRPNYRQSLAELQRYLMKMGNEVEQQIQQAVQSLTDLDERKAKETVSRDDSIDDMMMRIEERCLRLIALQQPMATDLRIIGMTLKIAIDLERIADHAVDIAKVTLRLSGEKLVKPLVDIPRMAEAAMGMVKDSLLAFTERDIQRAAALAEQDDVVDHIYSSMLQEITGMLGKEPSSNRQWIHLLLVANYLERVADHATNIGEGVIYLVTGKRKDLNL</sequence>
<evidence type="ECO:0000259" key="3">
    <source>
        <dbReference type="Pfam" id="PF01895"/>
    </source>
</evidence>
<gene>
    <name evidence="4" type="primary">phoU</name>
    <name evidence="4" type="ORF">ACFQ03_13380</name>
</gene>
<accession>A0ABW3D9J8</accession>
<proteinExistence type="inferred from homology"/>
<feature type="domain" description="PhoU" evidence="3">
    <location>
        <begin position="121"/>
        <end position="204"/>
    </location>
</feature>
<protein>
    <recommendedName>
        <fullName evidence="1">Phosphate-specific transport system accessory protein PhoU</fullName>
    </recommendedName>
</protein>
<evidence type="ECO:0000313" key="5">
    <source>
        <dbReference type="Proteomes" id="UP001597120"/>
    </source>
</evidence>
<keyword evidence="5" id="KW-1185">Reference proteome</keyword>
<feature type="coiled-coil region" evidence="2">
    <location>
        <begin position="11"/>
        <end position="42"/>
    </location>
</feature>
<comment type="subcellular location">
    <subcellularLocation>
        <location evidence="1">Cytoplasm</location>
    </subcellularLocation>
</comment>
<reference evidence="5" key="1">
    <citation type="journal article" date="2019" name="Int. J. Syst. Evol. Microbiol.">
        <title>The Global Catalogue of Microorganisms (GCM) 10K type strain sequencing project: providing services to taxonomists for standard genome sequencing and annotation.</title>
        <authorList>
            <consortium name="The Broad Institute Genomics Platform"/>
            <consortium name="The Broad Institute Genome Sequencing Center for Infectious Disease"/>
            <person name="Wu L."/>
            <person name="Ma J."/>
        </authorList>
    </citation>
    <scope>NUCLEOTIDE SEQUENCE [LARGE SCALE GENOMIC DNA]</scope>
    <source>
        <strain evidence="5">CCUG 57263</strain>
    </source>
</reference>
<keyword evidence="1" id="KW-0963">Cytoplasm</keyword>
<keyword evidence="2" id="KW-0175">Coiled coil</keyword>
<keyword evidence="1" id="KW-0813">Transport</keyword>
<dbReference type="InterPro" id="IPR026022">
    <property type="entry name" value="PhoU_dom"/>
</dbReference>
<dbReference type="PIRSF" id="PIRSF003107">
    <property type="entry name" value="PhoU"/>
    <property type="match status" value="1"/>
</dbReference>
<dbReference type="Proteomes" id="UP001597120">
    <property type="component" value="Unassembled WGS sequence"/>
</dbReference>
<dbReference type="SUPFAM" id="SSF109755">
    <property type="entry name" value="PhoU-like"/>
    <property type="match status" value="1"/>
</dbReference>
<dbReference type="InterPro" id="IPR038078">
    <property type="entry name" value="PhoU-like_sf"/>
</dbReference>
<keyword evidence="1" id="KW-0592">Phosphate transport</keyword>